<gene>
    <name evidence="1" type="ORF">OIU77_013360</name>
</gene>
<reference evidence="1" key="2">
    <citation type="journal article" date="2023" name="Int. J. Mol. Sci.">
        <title>De Novo Assembly and Annotation of 11 Diverse Shrub Willow (Salix) Genomes Reveals Novel Gene Organization in Sex-Linked Regions.</title>
        <authorList>
            <person name="Hyden B."/>
            <person name="Feng K."/>
            <person name="Yates T.B."/>
            <person name="Jawdy S."/>
            <person name="Cereghino C."/>
            <person name="Smart L.B."/>
            <person name="Muchero W."/>
        </authorList>
    </citation>
    <scope>NUCLEOTIDE SEQUENCE</scope>
    <source>
        <tissue evidence="1">Shoot tip</tissue>
    </source>
</reference>
<dbReference type="Gene3D" id="2.60.120.480">
    <property type="entry name" value="Ureidoglycolate hydrolase"/>
    <property type="match status" value="1"/>
</dbReference>
<evidence type="ECO:0000313" key="2">
    <source>
        <dbReference type="Proteomes" id="UP001141253"/>
    </source>
</evidence>
<dbReference type="EMBL" id="JAPFFI010000024">
    <property type="protein sequence ID" value="KAJ6311586.1"/>
    <property type="molecule type" value="Genomic_DNA"/>
</dbReference>
<dbReference type="InterPro" id="IPR011051">
    <property type="entry name" value="RmlC_Cupin_sf"/>
</dbReference>
<dbReference type="SUPFAM" id="SSF51182">
    <property type="entry name" value="RmlC-like cupins"/>
    <property type="match status" value="1"/>
</dbReference>
<dbReference type="PANTHER" id="PTHR35721">
    <property type="entry name" value="UREIDOGLYCOLATE HYDROLASE"/>
    <property type="match status" value="1"/>
</dbReference>
<protein>
    <recommendedName>
        <fullName evidence="3">Ureidoglycolate hydrolase</fullName>
    </recommendedName>
</protein>
<comment type="caution">
    <text evidence="1">The sequence shown here is derived from an EMBL/GenBank/DDBJ whole genome shotgun (WGS) entry which is preliminary data.</text>
</comment>
<dbReference type="PANTHER" id="PTHR35721:SF1">
    <property type="entry name" value="UREIDOGLYCOLATE HYDROLASE"/>
    <property type="match status" value="1"/>
</dbReference>
<accession>A0ABQ8ZU87</accession>
<evidence type="ECO:0008006" key="3">
    <source>
        <dbReference type="Google" id="ProtNLM"/>
    </source>
</evidence>
<proteinExistence type="predicted"/>
<name>A0ABQ8ZU87_9ROSI</name>
<dbReference type="InterPro" id="IPR024060">
    <property type="entry name" value="Ureidoglycolate_lyase_dom_sf"/>
</dbReference>
<evidence type="ECO:0000313" key="1">
    <source>
        <dbReference type="EMBL" id="KAJ6311586.1"/>
    </source>
</evidence>
<reference evidence="1" key="1">
    <citation type="submission" date="2022-10" db="EMBL/GenBank/DDBJ databases">
        <authorList>
            <person name="Hyden B.L."/>
            <person name="Feng K."/>
            <person name="Yates T."/>
            <person name="Jawdy S."/>
            <person name="Smart L.B."/>
            <person name="Muchero W."/>
        </authorList>
    </citation>
    <scope>NUCLEOTIDE SEQUENCE</scope>
    <source>
        <tissue evidence="1">Shoot tip</tissue>
    </source>
</reference>
<dbReference type="Proteomes" id="UP001141253">
    <property type="component" value="Chromosome 10"/>
</dbReference>
<keyword evidence="2" id="KW-1185">Reference proteome</keyword>
<organism evidence="1 2">
    <name type="scientific">Salix suchowensis</name>
    <dbReference type="NCBI Taxonomy" id="1278906"/>
    <lineage>
        <taxon>Eukaryota</taxon>
        <taxon>Viridiplantae</taxon>
        <taxon>Streptophyta</taxon>
        <taxon>Embryophyta</taxon>
        <taxon>Tracheophyta</taxon>
        <taxon>Spermatophyta</taxon>
        <taxon>Magnoliopsida</taxon>
        <taxon>eudicotyledons</taxon>
        <taxon>Gunneridae</taxon>
        <taxon>Pentapetalae</taxon>
        <taxon>rosids</taxon>
        <taxon>fabids</taxon>
        <taxon>Malpighiales</taxon>
        <taxon>Salicaceae</taxon>
        <taxon>Saliceae</taxon>
        <taxon>Salix</taxon>
    </lineage>
</organism>
<sequence>MEISGKSKPQPVNVKVVKPIEATPESFKEYGQVIEASPDGEEFGPKDAQLNLTLGIPRFYIMKLEKRSLKFPAITHHANVTQCLGSIGGGVCQNAGHFYVPPAVDKVQVFRISGSKFIKLNVGTWHAGPLFKPQTMDFYNLELSNTNVVDHTTHSFKQQDGIVFVIDD</sequence>